<evidence type="ECO:0000313" key="1">
    <source>
        <dbReference type="EMBL" id="KZS02052.1"/>
    </source>
</evidence>
<feature type="non-terminal residue" evidence="1">
    <location>
        <position position="77"/>
    </location>
</feature>
<organism evidence="1 2">
    <name type="scientific">Daphnia magna</name>
    <dbReference type="NCBI Taxonomy" id="35525"/>
    <lineage>
        <taxon>Eukaryota</taxon>
        <taxon>Metazoa</taxon>
        <taxon>Ecdysozoa</taxon>
        <taxon>Arthropoda</taxon>
        <taxon>Crustacea</taxon>
        <taxon>Branchiopoda</taxon>
        <taxon>Diplostraca</taxon>
        <taxon>Cladocera</taxon>
        <taxon>Anomopoda</taxon>
        <taxon>Daphniidae</taxon>
        <taxon>Daphnia</taxon>
    </lineage>
</organism>
<gene>
    <name evidence="1" type="ORF">APZ42_001061</name>
</gene>
<sequence>YKYVTISDKKLDETIYHVLKTTPTIGLAIMTGKLKTLGIRVPRQRVRDSYSRVLVAVGNPFRRRIQRRMYCVRAPLS</sequence>
<protein>
    <submittedName>
        <fullName evidence="1">Uncharacterized protein</fullName>
    </submittedName>
</protein>
<name>A0A164J738_9CRUS</name>
<dbReference type="AlphaFoldDB" id="A0A164J738"/>
<accession>A0A164J738</accession>
<dbReference type="EMBL" id="LRGB01005447">
    <property type="protein sequence ID" value="KZS02052.1"/>
    <property type="molecule type" value="Genomic_DNA"/>
</dbReference>
<dbReference type="Proteomes" id="UP000076858">
    <property type="component" value="Unassembled WGS sequence"/>
</dbReference>
<reference evidence="1 2" key="1">
    <citation type="submission" date="2016-03" db="EMBL/GenBank/DDBJ databases">
        <title>EvidentialGene: Evidence-directed Construction of Genes on Genomes.</title>
        <authorList>
            <person name="Gilbert D.G."/>
            <person name="Choi J.-H."/>
            <person name="Mockaitis K."/>
            <person name="Colbourne J."/>
            <person name="Pfrender M."/>
        </authorList>
    </citation>
    <scope>NUCLEOTIDE SEQUENCE [LARGE SCALE GENOMIC DNA]</scope>
    <source>
        <strain evidence="1 2">Xinb3</strain>
        <tissue evidence="1">Complete organism</tissue>
    </source>
</reference>
<proteinExistence type="predicted"/>
<feature type="non-terminal residue" evidence="1">
    <location>
        <position position="1"/>
    </location>
</feature>
<keyword evidence="2" id="KW-1185">Reference proteome</keyword>
<comment type="caution">
    <text evidence="1">The sequence shown here is derived from an EMBL/GenBank/DDBJ whole genome shotgun (WGS) entry which is preliminary data.</text>
</comment>
<evidence type="ECO:0000313" key="2">
    <source>
        <dbReference type="Proteomes" id="UP000076858"/>
    </source>
</evidence>